<feature type="region of interest" description="Disordered" evidence="6">
    <location>
        <begin position="401"/>
        <end position="437"/>
    </location>
</feature>
<dbReference type="AlphaFoldDB" id="B5GLR3"/>
<keyword evidence="10" id="KW-1185">Reference proteome</keyword>
<sequence length="486" mass="51311">MNFFKRAWWRLTSHLGKTVMLVGLFFVICTLVLSGLLIRSAAARAADEAKETVGAVATMQLDINALIGSGQAPLPDGNGVGTIGPRGELRRSLVDRICAAPVVERCNYTTDSVAAPTGRSKLYRPVPPPAGTATEGTDLFKADGVRDQQSVASFRNGDAKIVEGHGIGPKSTRDEIVVERRLAQQNRWKVGDRIKLKVGEMPTPGQKKNEDEFTFRIVGIHSSGTADSGQYLPAMMDPVNQLYVTPDGATLLLGKKLDADGGEVVQATFTLSDPADMDRLRRHAKASGADLGVFPMTVNDKQYRQLVGPITRTADFATLTVWIVSFAGTVILALIVASSLRERRKELGILLSLGERKPRLLGQHLVEVVACAVIAVGLSSAGSQFLSQAIGDRLLSSEVSSAGDTAADSDGGADHSAVTVTGAGGPTPVADDTPETEPIDTLDIRLGAADIARTGATGLGIAALATLLPGARVLRLHPRDILTKGD</sequence>
<comment type="subcellular location">
    <subcellularLocation>
        <location evidence="1">Cell membrane</location>
        <topology evidence="1">Multi-pass membrane protein</topology>
    </subcellularLocation>
</comment>
<dbReference type="GO" id="GO:0005886">
    <property type="term" value="C:plasma membrane"/>
    <property type="evidence" value="ECO:0007669"/>
    <property type="project" value="UniProtKB-SubCell"/>
</dbReference>
<evidence type="ECO:0000256" key="4">
    <source>
        <dbReference type="ARBA" id="ARBA00022989"/>
    </source>
</evidence>
<evidence type="ECO:0000259" key="8">
    <source>
        <dbReference type="Pfam" id="PF02687"/>
    </source>
</evidence>
<keyword evidence="4 7" id="KW-1133">Transmembrane helix</keyword>
<organism evidence="9 10">
    <name type="scientific">Streptomyces clavuligerus</name>
    <dbReference type="NCBI Taxonomy" id="1901"/>
    <lineage>
        <taxon>Bacteria</taxon>
        <taxon>Bacillati</taxon>
        <taxon>Actinomycetota</taxon>
        <taxon>Actinomycetes</taxon>
        <taxon>Kitasatosporales</taxon>
        <taxon>Streptomycetaceae</taxon>
        <taxon>Streptomyces</taxon>
    </lineage>
</organism>
<keyword evidence="5 7" id="KW-0472">Membrane</keyword>
<keyword evidence="9" id="KW-0614">Plasmid</keyword>
<accession>B5GLR3</accession>
<protein>
    <submittedName>
        <fullName evidence="9">Permease, putative</fullName>
    </submittedName>
</protein>
<gene>
    <name evidence="9" type="ORF">SCLAV_p1440</name>
</gene>
<dbReference type="EMBL" id="CM000914">
    <property type="protein sequence ID" value="EFG04922.2"/>
    <property type="molecule type" value="Genomic_DNA"/>
</dbReference>
<name>B5GLR3_STRCL</name>
<dbReference type="OrthoDB" id="9812886at2"/>
<dbReference type="Pfam" id="PF02687">
    <property type="entry name" value="FtsX"/>
    <property type="match status" value="1"/>
</dbReference>
<evidence type="ECO:0000313" key="10">
    <source>
        <dbReference type="Proteomes" id="UP000002357"/>
    </source>
</evidence>
<reference evidence="9 10" key="1">
    <citation type="journal article" date="2010" name="Genome Biol. Evol.">
        <title>The sequence of a 1.8-mb bacterial linear plasmid reveals a rich evolutionary reservoir of secondary metabolic pathways.</title>
        <authorList>
            <person name="Medema M.H."/>
            <person name="Trefzer A."/>
            <person name="Kovalchuk A."/>
            <person name="van den Berg M."/>
            <person name="Mueller U."/>
            <person name="Heijne W."/>
            <person name="Wu L."/>
            <person name="Alam M.T."/>
            <person name="Ronning C.M."/>
            <person name="Nierman W.C."/>
            <person name="Bovenberg R.A.L."/>
            <person name="Breitling R."/>
            <person name="Takano E."/>
        </authorList>
    </citation>
    <scope>NUCLEOTIDE SEQUENCE [LARGE SCALE GENOMIC DNA]</scope>
    <source>
        <strain evidence="10">ATCC 27064 / DSM 738 / JCM 4710 / NBRC 13307 / NCIMB 12785 / NRRL 3585 / VKM Ac-602</strain>
        <plasmid evidence="9">pSCL4</plasmid>
    </source>
</reference>
<keyword evidence="3 7" id="KW-0812">Transmembrane</keyword>
<dbReference type="RefSeq" id="WP_003952655.1">
    <property type="nucleotide sequence ID" value="NZ_CM000914.1"/>
</dbReference>
<evidence type="ECO:0000313" key="9">
    <source>
        <dbReference type="EMBL" id="EFG04922.2"/>
    </source>
</evidence>
<dbReference type="InterPro" id="IPR003838">
    <property type="entry name" value="ABC3_permease_C"/>
</dbReference>
<evidence type="ECO:0000256" key="6">
    <source>
        <dbReference type="SAM" id="MobiDB-lite"/>
    </source>
</evidence>
<keyword evidence="2" id="KW-1003">Cell membrane</keyword>
<dbReference type="Proteomes" id="UP000002357">
    <property type="component" value="Plasmid pSCL4"/>
</dbReference>
<geneLocation type="plasmid" evidence="9 10">
    <name>pSCL4</name>
</geneLocation>
<dbReference type="GeneID" id="93734499"/>
<feature type="domain" description="ABC3 transporter permease C-terminal" evidence="8">
    <location>
        <begin position="321"/>
        <end position="477"/>
    </location>
</feature>
<evidence type="ECO:0000256" key="2">
    <source>
        <dbReference type="ARBA" id="ARBA00022475"/>
    </source>
</evidence>
<evidence type="ECO:0000256" key="1">
    <source>
        <dbReference type="ARBA" id="ARBA00004651"/>
    </source>
</evidence>
<evidence type="ECO:0000256" key="7">
    <source>
        <dbReference type="SAM" id="Phobius"/>
    </source>
</evidence>
<evidence type="ECO:0000256" key="3">
    <source>
        <dbReference type="ARBA" id="ARBA00022692"/>
    </source>
</evidence>
<feature type="compositionally biased region" description="Low complexity" evidence="6">
    <location>
        <begin position="401"/>
        <end position="417"/>
    </location>
</feature>
<dbReference type="PANTHER" id="PTHR30572">
    <property type="entry name" value="MEMBRANE COMPONENT OF TRANSPORTER-RELATED"/>
    <property type="match status" value="1"/>
</dbReference>
<dbReference type="PANTHER" id="PTHR30572:SF9">
    <property type="entry name" value="ABC TRANSPORTER PERMEASE PROTEIN"/>
    <property type="match status" value="1"/>
</dbReference>
<dbReference type="eggNOG" id="COG0577">
    <property type="taxonomic scope" value="Bacteria"/>
</dbReference>
<evidence type="ECO:0000256" key="5">
    <source>
        <dbReference type="ARBA" id="ARBA00023136"/>
    </source>
</evidence>
<dbReference type="GO" id="GO:0022857">
    <property type="term" value="F:transmembrane transporter activity"/>
    <property type="evidence" value="ECO:0007669"/>
    <property type="project" value="TreeGrafter"/>
</dbReference>
<dbReference type="InterPro" id="IPR050250">
    <property type="entry name" value="Macrolide_Exporter_MacB"/>
</dbReference>
<proteinExistence type="predicted"/>
<feature type="transmembrane region" description="Helical" evidence="7">
    <location>
        <begin position="319"/>
        <end position="340"/>
    </location>
</feature>